<keyword evidence="2" id="KW-0812">Transmembrane</keyword>
<organism evidence="3 4">
    <name type="scientific">Nesterenkonia lacusekhoensis</name>
    <dbReference type="NCBI Taxonomy" id="150832"/>
    <lineage>
        <taxon>Bacteria</taxon>
        <taxon>Bacillati</taxon>
        <taxon>Actinomycetota</taxon>
        <taxon>Actinomycetes</taxon>
        <taxon>Micrococcales</taxon>
        <taxon>Micrococcaceae</taxon>
        <taxon>Nesterenkonia</taxon>
    </lineage>
</organism>
<protein>
    <submittedName>
        <fullName evidence="3">Flp pilus assembly protein CpaB</fullName>
    </submittedName>
</protein>
<keyword evidence="2" id="KW-1133">Transmembrane helix</keyword>
<evidence type="ECO:0000256" key="2">
    <source>
        <dbReference type="SAM" id="Phobius"/>
    </source>
</evidence>
<dbReference type="Proteomes" id="UP001519331">
    <property type="component" value="Unassembled WGS sequence"/>
</dbReference>
<feature type="region of interest" description="Disordered" evidence="1">
    <location>
        <begin position="208"/>
        <end position="234"/>
    </location>
</feature>
<evidence type="ECO:0000256" key="1">
    <source>
        <dbReference type="SAM" id="MobiDB-lite"/>
    </source>
</evidence>
<feature type="transmembrane region" description="Helical" evidence="2">
    <location>
        <begin position="25"/>
        <end position="43"/>
    </location>
</feature>
<dbReference type="RefSeq" id="WP_210049042.1">
    <property type="nucleotide sequence ID" value="NZ_JAGINX010000001.1"/>
</dbReference>
<accession>A0ABS4T2F4</accession>
<keyword evidence="2" id="KW-0472">Membrane</keyword>
<evidence type="ECO:0000313" key="4">
    <source>
        <dbReference type="Proteomes" id="UP001519331"/>
    </source>
</evidence>
<feature type="compositionally biased region" description="Low complexity" evidence="1">
    <location>
        <begin position="213"/>
        <end position="225"/>
    </location>
</feature>
<dbReference type="EMBL" id="JAGINX010000001">
    <property type="protein sequence ID" value="MBP2318631.1"/>
    <property type="molecule type" value="Genomic_DNA"/>
</dbReference>
<comment type="caution">
    <text evidence="3">The sequence shown here is derived from an EMBL/GenBank/DDBJ whole genome shotgun (WGS) entry which is preliminary data.</text>
</comment>
<gene>
    <name evidence="3" type="ORF">JOF45_001650</name>
</gene>
<sequence length="234" mass="24574">MSMPTDESPEAAERLRRPGWKDPRLLVGVLIVLLSVAGVTALVSSQDRTVPVYAADRAFAVGEQVQEDDLRVVDVRIDEVSDRYLSAEQTPEAGLQFVAVVDEGELIPQRAVGAADPLGRQAVTLEVEHTLAQAVEPGRAVDLWAVRQGTVAEQEEASRAEQLVLAAEVSAVSESSSTFGSATVMTVELLIDPEDMPAVLEARSSAGSLSIIPTGADPDGAAASDDGAEAEETA</sequence>
<reference evidence="3 4" key="1">
    <citation type="submission" date="2021-03" db="EMBL/GenBank/DDBJ databases">
        <title>Sequencing the genomes of 1000 actinobacteria strains.</title>
        <authorList>
            <person name="Klenk H.-P."/>
        </authorList>
    </citation>
    <scope>NUCLEOTIDE SEQUENCE [LARGE SCALE GENOMIC DNA]</scope>
    <source>
        <strain evidence="3 4">DSM 12544</strain>
    </source>
</reference>
<proteinExistence type="predicted"/>
<name>A0ABS4T2F4_9MICC</name>
<evidence type="ECO:0000313" key="3">
    <source>
        <dbReference type="EMBL" id="MBP2318631.1"/>
    </source>
</evidence>
<keyword evidence="4" id="KW-1185">Reference proteome</keyword>